<proteinExistence type="predicted"/>
<gene>
    <name evidence="5" type="ORF">ACFOGP_10060</name>
</gene>
<comment type="caution">
    <text evidence="5">The sequence shown here is derived from an EMBL/GenBank/DDBJ whole genome shotgun (WGS) entry which is preliminary data.</text>
</comment>
<protein>
    <submittedName>
        <fullName evidence="5">GntR family transcriptional regulator</fullName>
    </submittedName>
</protein>
<dbReference type="InterPro" id="IPR036388">
    <property type="entry name" value="WH-like_DNA-bd_sf"/>
</dbReference>
<evidence type="ECO:0000256" key="2">
    <source>
        <dbReference type="ARBA" id="ARBA00023125"/>
    </source>
</evidence>
<keyword evidence="3" id="KW-0804">Transcription</keyword>
<evidence type="ECO:0000256" key="3">
    <source>
        <dbReference type="ARBA" id="ARBA00023163"/>
    </source>
</evidence>
<dbReference type="RefSeq" id="WP_275633033.1">
    <property type="nucleotide sequence ID" value="NZ_JARGYD010000004.1"/>
</dbReference>
<accession>A0ABV7GN75</accession>
<reference evidence="6" key="1">
    <citation type="journal article" date="2019" name="Int. J. Syst. Evol. Microbiol.">
        <title>The Global Catalogue of Microorganisms (GCM) 10K type strain sequencing project: providing services to taxonomists for standard genome sequencing and annotation.</title>
        <authorList>
            <consortium name="The Broad Institute Genomics Platform"/>
            <consortium name="The Broad Institute Genome Sequencing Center for Infectious Disease"/>
            <person name="Wu L."/>
            <person name="Ma J."/>
        </authorList>
    </citation>
    <scope>NUCLEOTIDE SEQUENCE [LARGE SCALE GENOMIC DNA]</scope>
    <source>
        <strain evidence="6">KCTC 52366</strain>
    </source>
</reference>
<evidence type="ECO:0000313" key="5">
    <source>
        <dbReference type="EMBL" id="MFC3143054.1"/>
    </source>
</evidence>
<dbReference type="SUPFAM" id="SSF46785">
    <property type="entry name" value="Winged helix' DNA-binding domain"/>
    <property type="match status" value="1"/>
</dbReference>
<dbReference type="Gene3D" id="1.10.10.10">
    <property type="entry name" value="Winged helix-like DNA-binding domain superfamily/Winged helix DNA-binding domain"/>
    <property type="match status" value="1"/>
</dbReference>
<keyword evidence="1" id="KW-0805">Transcription regulation</keyword>
<dbReference type="PANTHER" id="PTHR43537:SF24">
    <property type="entry name" value="GLUCONATE OPERON TRANSCRIPTIONAL REPRESSOR"/>
    <property type="match status" value="1"/>
</dbReference>
<dbReference type="CDD" id="cd07377">
    <property type="entry name" value="WHTH_GntR"/>
    <property type="match status" value="1"/>
</dbReference>
<dbReference type="SMART" id="SM00345">
    <property type="entry name" value="HTH_GNTR"/>
    <property type="match status" value="1"/>
</dbReference>
<dbReference type="PROSITE" id="PS50949">
    <property type="entry name" value="HTH_GNTR"/>
    <property type="match status" value="1"/>
</dbReference>
<dbReference type="SMART" id="SM00895">
    <property type="entry name" value="FCD"/>
    <property type="match status" value="1"/>
</dbReference>
<feature type="domain" description="HTH gntR-type" evidence="4">
    <location>
        <begin position="15"/>
        <end position="82"/>
    </location>
</feature>
<dbReference type="InterPro" id="IPR011711">
    <property type="entry name" value="GntR_C"/>
</dbReference>
<dbReference type="EMBL" id="JBHRTB010000010">
    <property type="protein sequence ID" value="MFC3143054.1"/>
    <property type="molecule type" value="Genomic_DNA"/>
</dbReference>
<keyword evidence="6" id="KW-1185">Reference proteome</keyword>
<dbReference type="PANTHER" id="PTHR43537">
    <property type="entry name" value="TRANSCRIPTIONAL REGULATOR, GNTR FAMILY"/>
    <property type="match status" value="1"/>
</dbReference>
<evidence type="ECO:0000313" key="6">
    <source>
        <dbReference type="Proteomes" id="UP001595632"/>
    </source>
</evidence>
<dbReference type="InterPro" id="IPR000524">
    <property type="entry name" value="Tscrpt_reg_HTH_GntR"/>
</dbReference>
<dbReference type="Proteomes" id="UP001595632">
    <property type="component" value="Unassembled WGS sequence"/>
</dbReference>
<keyword evidence="2" id="KW-0238">DNA-binding</keyword>
<dbReference type="SUPFAM" id="SSF48008">
    <property type="entry name" value="GntR ligand-binding domain-like"/>
    <property type="match status" value="1"/>
</dbReference>
<sequence length="228" mass="26169">MSTKADNVTPLADPAPAESPVCDLIREDIIAGRLSPNERLKVSDLARRHGVSTSPVREALQMLRGEGFVVLNPNRGARVRPVDESFVRNVFEVEMLIEPYLTRTFVEMVTEDQLTELDRIQSRIEDLNFADERKHSDLDTAFHNVTYESHYNRHMFDMWQKHREILGAISHRYPVSLTRRKAVIEEHRALLKAFREQDVDTACAVITRHVEGSGRHIIEQMRMAAARG</sequence>
<dbReference type="InterPro" id="IPR008920">
    <property type="entry name" value="TF_FadR/GntR_C"/>
</dbReference>
<organism evidence="5 6">
    <name type="scientific">Psychromarinibacter halotolerans</name>
    <dbReference type="NCBI Taxonomy" id="1775175"/>
    <lineage>
        <taxon>Bacteria</taxon>
        <taxon>Pseudomonadati</taxon>
        <taxon>Pseudomonadota</taxon>
        <taxon>Alphaproteobacteria</taxon>
        <taxon>Rhodobacterales</taxon>
        <taxon>Paracoccaceae</taxon>
        <taxon>Psychromarinibacter</taxon>
    </lineage>
</organism>
<dbReference type="Gene3D" id="1.20.120.530">
    <property type="entry name" value="GntR ligand-binding domain-like"/>
    <property type="match status" value="1"/>
</dbReference>
<dbReference type="InterPro" id="IPR036390">
    <property type="entry name" value="WH_DNA-bd_sf"/>
</dbReference>
<name>A0ABV7GN75_9RHOB</name>
<dbReference type="Pfam" id="PF00392">
    <property type="entry name" value="GntR"/>
    <property type="match status" value="1"/>
</dbReference>
<evidence type="ECO:0000259" key="4">
    <source>
        <dbReference type="PROSITE" id="PS50949"/>
    </source>
</evidence>
<evidence type="ECO:0000256" key="1">
    <source>
        <dbReference type="ARBA" id="ARBA00023015"/>
    </source>
</evidence>
<dbReference type="Pfam" id="PF07729">
    <property type="entry name" value="FCD"/>
    <property type="match status" value="1"/>
</dbReference>